<feature type="compositionally biased region" description="Basic residues" evidence="1">
    <location>
        <begin position="664"/>
        <end position="679"/>
    </location>
</feature>
<feature type="compositionally biased region" description="Basic and acidic residues" evidence="1">
    <location>
        <begin position="305"/>
        <end position="325"/>
    </location>
</feature>
<feature type="compositionally biased region" description="Low complexity" evidence="1">
    <location>
        <begin position="1291"/>
        <end position="1308"/>
    </location>
</feature>
<feature type="compositionally biased region" description="Polar residues" evidence="1">
    <location>
        <begin position="1125"/>
        <end position="1139"/>
    </location>
</feature>
<feature type="region of interest" description="Disordered" evidence="1">
    <location>
        <begin position="238"/>
        <end position="562"/>
    </location>
</feature>
<feature type="region of interest" description="Disordered" evidence="1">
    <location>
        <begin position="1291"/>
        <end position="1352"/>
    </location>
</feature>
<feature type="compositionally biased region" description="Low complexity" evidence="1">
    <location>
        <begin position="265"/>
        <end position="275"/>
    </location>
</feature>
<feature type="compositionally biased region" description="Polar residues" evidence="1">
    <location>
        <begin position="415"/>
        <end position="424"/>
    </location>
</feature>
<feature type="compositionally biased region" description="Low complexity" evidence="1">
    <location>
        <begin position="449"/>
        <end position="469"/>
    </location>
</feature>
<feature type="compositionally biased region" description="Polar residues" evidence="1">
    <location>
        <begin position="35"/>
        <end position="62"/>
    </location>
</feature>
<dbReference type="OrthoDB" id="185175at2759"/>
<dbReference type="InterPro" id="IPR039767">
    <property type="entry name" value="RALBP1"/>
</dbReference>
<feature type="region of interest" description="Disordered" evidence="1">
    <location>
        <begin position="1038"/>
        <end position="1199"/>
    </location>
</feature>
<feature type="compositionally biased region" description="Acidic residues" evidence="1">
    <location>
        <begin position="379"/>
        <end position="392"/>
    </location>
</feature>
<feature type="compositionally biased region" description="Low complexity" evidence="1">
    <location>
        <begin position="685"/>
        <end position="698"/>
    </location>
</feature>
<dbReference type="Pfam" id="PF00620">
    <property type="entry name" value="RhoGAP"/>
    <property type="match status" value="2"/>
</dbReference>
<name>A0A9P7G0Q2_9AGAR</name>
<feature type="compositionally biased region" description="Low complexity" evidence="1">
    <location>
        <begin position="489"/>
        <end position="505"/>
    </location>
</feature>
<dbReference type="EMBL" id="JABCKV010000253">
    <property type="protein sequence ID" value="KAG5641754.1"/>
    <property type="molecule type" value="Genomic_DNA"/>
</dbReference>
<gene>
    <name evidence="3" type="ORF">DXG03_004286</name>
</gene>
<comment type="caution">
    <text evidence="3">The sequence shown here is derived from an EMBL/GenBank/DDBJ whole genome shotgun (WGS) entry which is preliminary data.</text>
</comment>
<dbReference type="InterPro" id="IPR000198">
    <property type="entry name" value="RhoGAP_dom"/>
</dbReference>
<feature type="region of interest" description="Disordered" evidence="1">
    <location>
        <begin position="582"/>
        <end position="627"/>
    </location>
</feature>
<feature type="compositionally biased region" description="Low complexity" evidence="1">
    <location>
        <begin position="585"/>
        <end position="601"/>
    </location>
</feature>
<feature type="compositionally biased region" description="Polar residues" evidence="1">
    <location>
        <begin position="1153"/>
        <end position="1174"/>
    </location>
</feature>
<dbReference type="CDD" id="cd00159">
    <property type="entry name" value="RhoGAP"/>
    <property type="match status" value="1"/>
</dbReference>
<feature type="compositionally biased region" description="Polar residues" evidence="1">
    <location>
        <begin position="1423"/>
        <end position="1433"/>
    </location>
</feature>
<dbReference type="PANTHER" id="PTHR12783">
    <property type="entry name" value="RALA BINDING PROTEIN 1 RALBP1"/>
    <property type="match status" value="1"/>
</dbReference>
<feature type="region of interest" description="Disordered" evidence="1">
    <location>
        <begin position="98"/>
        <end position="123"/>
    </location>
</feature>
<dbReference type="PANTHER" id="PTHR12783:SF5">
    <property type="entry name" value="RALA-BINDING PROTEIN 1"/>
    <property type="match status" value="1"/>
</dbReference>
<feature type="region of interest" description="Disordered" evidence="1">
    <location>
        <begin position="649"/>
        <end position="721"/>
    </location>
</feature>
<proteinExistence type="predicted"/>
<evidence type="ECO:0000259" key="2">
    <source>
        <dbReference type="PROSITE" id="PS50238"/>
    </source>
</evidence>
<reference evidence="3" key="2">
    <citation type="submission" date="2021-10" db="EMBL/GenBank/DDBJ databases">
        <title>Phylogenomics reveals ancestral predisposition of the termite-cultivated fungus Termitomyces towards a domesticated lifestyle.</title>
        <authorList>
            <person name="Auxier B."/>
            <person name="Grum-Grzhimaylo A."/>
            <person name="Cardenas M.E."/>
            <person name="Lodge J.D."/>
            <person name="Laessoe T."/>
            <person name="Pedersen O."/>
            <person name="Smith M.E."/>
            <person name="Kuyper T.W."/>
            <person name="Franco-Molano E.A."/>
            <person name="Baroni T.J."/>
            <person name="Aanen D.K."/>
        </authorList>
    </citation>
    <scope>NUCLEOTIDE SEQUENCE</scope>
    <source>
        <strain evidence="3">AP01</strain>
        <tissue evidence="3">Mycelium</tissue>
    </source>
</reference>
<feature type="compositionally biased region" description="Basic and acidic residues" evidence="1">
    <location>
        <begin position="1092"/>
        <end position="1104"/>
    </location>
</feature>
<feature type="region of interest" description="Disordered" evidence="1">
    <location>
        <begin position="1255"/>
        <end position="1279"/>
    </location>
</feature>
<feature type="compositionally biased region" description="Low complexity" evidence="1">
    <location>
        <begin position="1049"/>
        <end position="1060"/>
    </location>
</feature>
<dbReference type="Gene3D" id="1.10.555.10">
    <property type="entry name" value="Rho GTPase activation protein"/>
    <property type="match status" value="1"/>
</dbReference>
<feature type="compositionally biased region" description="Basic and acidic residues" evidence="1">
    <location>
        <begin position="238"/>
        <end position="264"/>
    </location>
</feature>
<feature type="compositionally biased region" description="Low complexity" evidence="1">
    <location>
        <begin position="1175"/>
        <end position="1185"/>
    </location>
</feature>
<feature type="compositionally biased region" description="Gly residues" evidence="1">
    <location>
        <begin position="606"/>
        <end position="615"/>
    </location>
</feature>
<dbReference type="InterPro" id="IPR008936">
    <property type="entry name" value="Rho_GTPase_activation_prot"/>
</dbReference>
<feature type="compositionally biased region" description="Basic and acidic residues" evidence="1">
    <location>
        <begin position="1140"/>
        <end position="1152"/>
    </location>
</feature>
<dbReference type="GO" id="GO:0005096">
    <property type="term" value="F:GTPase activator activity"/>
    <property type="evidence" value="ECO:0007669"/>
    <property type="project" value="InterPro"/>
</dbReference>
<feature type="compositionally biased region" description="Low complexity" evidence="1">
    <location>
        <begin position="1444"/>
        <end position="1455"/>
    </location>
</feature>
<feature type="compositionally biased region" description="Polar residues" evidence="1">
    <location>
        <begin position="649"/>
        <end position="660"/>
    </location>
</feature>
<protein>
    <recommendedName>
        <fullName evidence="2">Rho-GAP domain-containing protein</fullName>
    </recommendedName>
</protein>
<feature type="compositionally biased region" description="Low complexity" evidence="1">
    <location>
        <begin position="18"/>
        <end position="29"/>
    </location>
</feature>
<feature type="domain" description="Rho-GAP" evidence="2">
    <location>
        <begin position="798"/>
        <end position="1046"/>
    </location>
</feature>
<feature type="compositionally biased region" description="Polar residues" evidence="1">
    <location>
        <begin position="1"/>
        <end position="13"/>
    </location>
</feature>
<keyword evidence="4" id="KW-1185">Reference proteome</keyword>
<feature type="compositionally biased region" description="Polar residues" evidence="1">
    <location>
        <begin position="1266"/>
        <end position="1275"/>
    </location>
</feature>
<feature type="compositionally biased region" description="Low complexity" evidence="1">
    <location>
        <begin position="398"/>
        <end position="414"/>
    </location>
</feature>
<dbReference type="SMART" id="SM00324">
    <property type="entry name" value="RhoGAP"/>
    <property type="match status" value="1"/>
</dbReference>
<reference evidence="3" key="1">
    <citation type="submission" date="2020-07" db="EMBL/GenBank/DDBJ databases">
        <authorList>
            <person name="Nieuwenhuis M."/>
            <person name="Van De Peppel L.J.J."/>
        </authorList>
    </citation>
    <scope>NUCLEOTIDE SEQUENCE</scope>
    <source>
        <strain evidence="3">AP01</strain>
        <tissue evidence="3">Mycelium</tissue>
    </source>
</reference>
<accession>A0A9P7G0Q2</accession>
<evidence type="ECO:0000256" key="1">
    <source>
        <dbReference type="SAM" id="MobiDB-lite"/>
    </source>
</evidence>
<feature type="region of interest" description="Disordered" evidence="1">
    <location>
        <begin position="1"/>
        <end position="83"/>
    </location>
</feature>
<dbReference type="PROSITE" id="PS50238">
    <property type="entry name" value="RHOGAP"/>
    <property type="match status" value="1"/>
</dbReference>
<evidence type="ECO:0000313" key="4">
    <source>
        <dbReference type="Proteomes" id="UP000775547"/>
    </source>
</evidence>
<feature type="region of interest" description="Disordered" evidence="1">
    <location>
        <begin position="742"/>
        <end position="797"/>
    </location>
</feature>
<organism evidence="3 4">
    <name type="scientific">Asterophora parasitica</name>
    <dbReference type="NCBI Taxonomy" id="117018"/>
    <lineage>
        <taxon>Eukaryota</taxon>
        <taxon>Fungi</taxon>
        <taxon>Dikarya</taxon>
        <taxon>Basidiomycota</taxon>
        <taxon>Agaricomycotina</taxon>
        <taxon>Agaricomycetes</taxon>
        <taxon>Agaricomycetidae</taxon>
        <taxon>Agaricales</taxon>
        <taxon>Tricholomatineae</taxon>
        <taxon>Lyophyllaceae</taxon>
        <taxon>Asterophora</taxon>
    </lineage>
</organism>
<feature type="compositionally biased region" description="Low complexity" evidence="1">
    <location>
        <begin position="1324"/>
        <end position="1333"/>
    </location>
</feature>
<feature type="compositionally biased region" description="Low complexity" evidence="1">
    <location>
        <begin position="139"/>
        <end position="169"/>
    </location>
</feature>
<feature type="region of interest" description="Disordered" evidence="1">
    <location>
        <begin position="136"/>
        <end position="188"/>
    </location>
</feature>
<evidence type="ECO:0000313" key="3">
    <source>
        <dbReference type="EMBL" id="KAG5641754.1"/>
    </source>
</evidence>
<feature type="region of interest" description="Disordered" evidence="1">
    <location>
        <begin position="1419"/>
        <end position="1467"/>
    </location>
</feature>
<dbReference type="Proteomes" id="UP000775547">
    <property type="component" value="Unassembled WGS sequence"/>
</dbReference>
<feature type="region of interest" description="Disordered" evidence="1">
    <location>
        <begin position="1377"/>
        <end position="1402"/>
    </location>
</feature>
<sequence length="1492" mass="156800">MINTLLSQAGTMQHGSEHSAASSSHTGASPWPESSFPTSSSQVLSPATNTSLSTAMGQTFSRSHAATSSPAGPPSSPSTAHRGLTAAMTGGLRLKRAFAGRRKKSEDVGKATSIMDRSVSARDEQTAPIYQNHLQQRIQASTSTSSSPAQLASQVFASSSSKKPSKAQSPLHHRELPTSPPPPKPAQGVVLVAGAQPRIPSKATEPDYHSSMPISPGILSAVNYIRIYEQEARASLEREEAHAEEVNRGKGKEKEKLAEKKQDALAHAATATGTTRSRSQEKEREQTQSQGRVRPQWAGQGLDADADKGESPLHKAEKDAWRKSDSTMSHHTIRPSGRPPQSRPVSMAESLQSNHTIVPGPGGVSRRQSALISDADFGMLEEDSGSESDVEDSASNVSASTGISAATSTIPTTSESVSQPQIASSLKARDRRSMSVNIPTQAALAKHLPSTPASASATSLMHSASAHPPSTSPSPSHPYTQRVPPPSYIAPSSSSASPSSSPPRAHQQHRPPPITTTAVNNNPYTTFPPPPDTTRPASRMDRDRTLPALPHPSPRQPTLSMTGGLGLAAKRAVEKLGMLGKWGLSNTNTSVNTTTSATSNAPRPQGGAGGGGSGYSSGTSGKSAPSAYAGNKGFVHGYSSSASSAYELTRTSSGQSSLNPHAQAKPKKHAEHVHRRSKHAPNTPSISSVSTSASASASEAEEGEARLGPHLGKRLRGPLKSGGVVFGRDLKSVVRDTAVGVGKPKGWGGRWKDWDGEDGAGPGPGVGDYEQEGGGEEGGVGDGEGENRRSRKTSVRRGQLKALEERKLPALVVRCAQHLLIWGVQEEGLFRVPGRAFHVSKLRAEFDSGADFDMTECSPGDLDPHAVASVFKAFLRELPEPILTNALMPCFEAAMVQENAVNANKDHTRARSNSRGLGLPANPRSTLPAPMQFTAPAATLNKAPSLSTLAMPKLSGLPPPSKALCSAFQLLLARLPDENRDLVRTVTELIRATARDSVATKMPLSNLLLVFCPSLNMSPSLLRVLCEAEGIWDEIEDEGEDEEDAVPDTGSAATEAASVEEAADDDGEGRSLLSVSVGRRSDDVPSSVEYHASTEDVGLRDDSSLRSAPPSRFGGQGHARKGSVAASSLQDDGSSYLSTSEDHDNPARHCSDVHSQSISPPPLTSSAESLDTPASSSHHSLPHLPIEAGLKDPQRGPSSMIAEALPMGLTSTLRRPIISGPIPIEGSVVFPLSPSDNLSSLLKLERRRSIPILSLPSLSPNATVDPDSTSPTLSLASRAKRMKKPSLHLLFSKKSSSSLTSPRAPSSPATALKPKHSNLNLQTSRSASDSSVSTPLSAVTAPLPPQLDTPIENSPLRFTLGLTDVIETPIPATSAEKLKAPLSKAAPTKPRPLPVPPTSVAQQASVASLARPGFTPIADRYHQSLNDSDTNAPASHLRPNPTRSRGLSTSSSASSNHLGMLDNDDESEDWTRSVLLAADADGGWAIKPPARG</sequence>
<dbReference type="SUPFAM" id="SSF48350">
    <property type="entry name" value="GTPase activation domain, GAP"/>
    <property type="match status" value="1"/>
</dbReference>
<dbReference type="GO" id="GO:0031267">
    <property type="term" value="F:small GTPase binding"/>
    <property type="evidence" value="ECO:0007669"/>
    <property type="project" value="InterPro"/>
</dbReference>
<dbReference type="GO" id="GO:0007264">
    <property type="term" value="P:small GTPase-mediated signal transduction"/>
    <property type="evidence" value="ECO:0007669"/>
    <property type="project" value="InterPro"/>
</dbReference>